<reference evidence="3" key="1">
    <citation type="submission" date="2016-10" db="EMBL/GenBank/DDBJ databases">
        <authorList>
            <person name="Varghese N."/>
            <person name="Submissions S."/>
        </authorList>
    </citation>
    <scope>NUCLEOTIDE SEQUENCE [LARGE SCALE GENOMIC DNA]</scope>
    <source>
        <strain evidence="3">DSM 5463</strain>
    </source>
</reference>
<dbReference type="OrthoDB" id="9781189at2"/>
<dbReference type="InterPro" id="IPR052533">
    <property type="entry name" value="WalJ/YycJ-like"/>
</dbReference>
<evidence type="ECO:0000313" key="3">
    <source>
        <dbReference type="Proteomes" id="UP000242850"/>
    </source>
</evidence>
<dbReference type="Gene3D" id="3.60.15.10">
    <property type="entry name" value="Ribonuclease Z/Hydroxyacylglutathione hydrolase-like"/>
    <property type="match status" value="1"/>
</dbReference>
<organism evidence="2 3">
    <name type="scientific">Caloramator fervidus</name>
    <dbReference type="NCBI Taxonomy" id="29344"/>
    <lineage>
        <taxon>Bacteria</taxon>
        <taxon>Bacillati</taxon>
        <taxon>Bacillota</taxon>
        <taxon>Clostridia</taxon>
        <taxon>Eubacteriales</taxon>
        <taxon>Clostridiaceae</taxon>
        <taxon>Caloramator</taxon>
    </lineage>
</organism>
<dbReference type="Proteomes" id="UP000242850">
    <property type="component" value="Unassembled WGS sequence"/>
</dbReference>
<name>A0A1H5WN66_9CLOT</name>
<protein>
    <submittedName>
        <fullName evidence="2">Phosphoribosyl 1,2-cyclic phosphodiesterase</fullName>
    </submittedName>
</protein>
<accession>A0A1H5WN66</accession>
<dbReference type="InterPro" id="IPR036866">
    <property type="entry name" value="RibonucZ/Hydroxyglut_hydro"/>
</dbReference>
<evidence type="ECO:0000313" key="2">
    <source>
        <dbReference type="EMBL" id="SEG01039.1"/>
    </source>
</evidence>
<sequence>MEFCSLYSGSSGNCLYVGTEKTKILIDAGLSGKKIEEGLKQIGINPCDIKAILITHEHEDHIKGAGILSRRFNIPIYANTSTWKAIYNSIGQIKHNNIKVFEGYAGFEIGDLFVKPFKIPHDAEEPVGYSFYFKNKKISIATDIGHPCDEVKENIKDSDFILLESNHDVELLKVGPYPYHLKRRILSDRGHLSNEDAAKMILKMINSKIKKIMLGHLSKTNNYPELALRTVISILEMNGIKDGKDLIIDIAHRDRVGRVQFI</sequence>
<keyword evidence="3" id="KW-1185">Reference proteome</keyword>
<dbReference type="Pfam" id="PF00753">
    <property type="entry name" value="Lactamase_B"/>
    <property type="match status" value="1"/>
</dbReference>
<gene>
    <name evidence="2" type="ORF">SAMN05660865_01529</name>
</gene>
<dbReference type="SUPFAM" id="SSF56281">
    <property type="entry name" value="Metallo-hydrolase/oxidoreductase"/>
    <property type="match status" value="1"/>
</dbReference>
<dbReference type="PANTHER" id="PTHR47619">
    <property type="entry name" value="METALLO-HYDROLASE YYCJ-RELATED"/>
    <property type="match status" value="1"/>
</dbReference>
<feature type="domain" description="Metallo-beta-lactamase" evidence="1">
    <location>
        <begin position="11"/>
        <end position="180"/>
    </location>
</feature>
<dbReference type="RefSeq" id="WP_103896463.1">
    <property type="nucleotide sequence ID" value="NZ_FNUK01000021.1"/>
</dbReference>
<proteinExistence type="predicted"/>
<dbReference type="AlphaFoldDB" id="A0A1H5WN66"/>
<evidence type="ECO:0000259" key="1">
    <source>
        <dbReference type="SMART" id="SM00849"/>
    </source>
</evidence>
<dbReference type="EMBL" id="FNUK01000021">
    <property type="protein sequence ID" value="SEG01039.1"/>
    <property type="molecule type" value="Genomic_DNA"/>
</dbReference>
<dbReference type="SMART" id="SM00849">
    <property type="entry name" value="Lactamase_B"/>
    <property type="match status" value="1"/>
</dbReference>
<dbReference type="InterPro" id="IPR001279">
    <property type="entry name" value="Metallo-B-lactamas"/>
</dbReference>
<dbReference type="PANTHER" id="PTHR47619:SF1">
    <property type="entry name" value="EXODEOXYRIBONUCLEASE WALJ"/>
    <property type="match status" value="1"/>
</dbReference>